<gene>
    <name evidence="4" type="ORF">Pmani_032802</name>
</gene>
<reference evidence="4" key="1">
    <citation type="submission" date="2023-11" db="EMBL/GenBank/DDBJ databases">
        <title>Genome assemblies of two species of porcelain crab, Petrolisthes cinctipes and Petrolisthes manimaculis (Anomura: Porcellanidae).</title>
        <authorList>
            <person name="Angst P."/>
        </authorList>
    </citation>
    <scope>NUCLEOTIDE SEQUENCE</scope>
    <source>
        <strain evidence="4">PB745_02</strain>
        <tissue evidence="4">Gill</tissue>
    </source>
</reference>
<dbReference type="SMART" id="SM00147">
    <property type="entry name" value="RasGEF"/>
    <property type="match status" value="1"/>
</dbReference>
<dbReference type="Proteomes" id="UP001292094">
    <property type="component" value="Unassembled WGS sequence"/>
</dbReference>
<keyword evidence="5" id="KW-1185">Reference proteome</keyword>
<dbReference type="InterPro" id="IPR008937">
    <property type="entry name" value="Ras-like_GEF"/>
</dbReference>
<dbReference type="Gene3D" id="1.10.840.10">
    <property type="entry name" value="Ras guanine-nucleotide exchange factors catalytic domain"/>
    <property type="match status" value="1"/>
</dbReference>
<evidence type="ECO:0000313" key="5">
    <source>
        <dbReference type="Proteomes" id="UP001292094"/>
    </source>
</evidence>
<dbReference type="GO" id="GO:0005886">
    <property type="term" value="C:plasma membrane"/>
    <property type="evidence" value="ECO:0007669"/>
    <property type="project" value="TreeGrafter"/>
</dbReference>
<dbReference type="PROSITE" id="PS50009">
    <property type="entry name" value="RASGEF_CAT"/>
    <property type="match status" value="1"/>
</dbReference>
<dbReference type="Pfam" id="PF00617">
    <property type="entry name" value="RasGEF"/>
    <property type="match status" value="1"/>
</dbReference>
<dbReference type="PROSITE" id="PS00720">
    <property type="entry name" value="RASGEF"/>
    <property type="match status" value="1"/>
</dbReference>
<sequence length="243" mass="27662">EFLKTAWMKPDKQEKAPDILLITRRFNEMSRLVASEIIRGGNMATRVAIIEKWVAVADICRCFHNYNGVLQVCAAFQNSSVFRLKKTWEKVSKTTRQTLEKLQSLVSSDGRFRSLRDALRCCDPPCIPYLGMYLTDLSFIEEGTPNFTDDGLLNFSKMRMIAHVIREIRHFQQTPYKIEYKQRVAGYLLDPSLQLNDEDLYRLSLDLEPRRSTLTHVTGPLLATATHTTNITTSSGSSSSSSS</sequence>
<proteinExistence type="predicted"/>
<dbReference type="InterPro" id="IPR001895">
    <property type="entry name" value="RASGEF_cat_dom"/>
</dbReference>
<dbReference type="InterPro" id="IPR023578">
    <property type="entry name" value="Ras_GEF_dom_sf"/>
</dbReference>
<dbReference type="PANTHER" id="PTHR23113">
    <property type="entry name" value="GUANINE NUCLEOTIDE EXCHANGE FACTOR"/>
    <property type="match status" value="1"/>
</dbReference>
<feature type="domain" description="Ras-GEF" evidence="3">
    <location>
        <begin position="1"/>
        <end position="210"/>
    </location>
</feature>
<accession>A0AAE1NT31</accession>
<dbReference type="GO" id="GO:0007265">
    <property type="term" value="P:Ras protein signal transduction"/>
    <property type="evidence" value="ECO:0007669"/>
    <property type="project" value="TreeGrafter"/>
</dbReference>
<dbReference type="InterPro" id="IPR019804">
    <property type="entry name" value="Ras_G-nucl-exch_fac_CS"/>
</dbReference>
<evidence type="ECO:0000256" key="1">
    <source>
        <dbReference type="ARBA" id="ARBA00022658"/>
    </source>
</evidence>
<dbReference type="AlphaFoldDB" id="A0AAE1NT31"/>
<dbReference type="GO" id="GO:0005085">
    <property type="term" value="F:guanyl-nucleotide exchange factor activity"/>
    <property type="evidence" value="ECO:0007669"/>
    <property type="project" value="UniProtKB-KW"/>
</dbReference>
<evidence type="ECO:0000259" key="3">
    <source>
        <dbReference type="PROSITE" id="PS50009"/>
    </source>
</evidence>
<protein>
    <recommendedName>
        <fullName evidence="3">Ras-GEF domain-containing protein</fullName>
    </recommendedName>
</protein>
<dbReference type="SUPFAM" id="SSF48366">
    <property type="entry name" value="Ras GEF"/>
    <property type="match status" value="1"/>
</dbReference>
<feature type="non-terminal residue" evidence="4">
    <location>
        <position position="1"/>
    </location>
</feature>
<organism evidence="4 5">
    <name type="scientific">Petrolisthes manimaculis</name>
    <dbReference type="NCBI Taxonomy" id="1843537"/>
    <lineage>
        <taxon>Eukaryota</taxon>
        <taxon>Metazoa</taxon>
        <taxon>Ecdysozoa</taxon>
        <taxon>Arthropoda</taxon>
        <taxon>Crustacea</taxon>
        <taxon>Multicrustacea</taxon>
        <taxon>Malacostraca</taxon>
        <taxon>Eumalacostraca</taxon>
        <taxon>Eucarida</taxon>
        <taxon>Decapoda</taxon>
        <taxon>Pleocyemata</taxon>
        <taxon>Anomura</taxon>
        <taxon>Galatheoidea</taxon>
        <taxon>Porcellanidae</taxon>
        <taxon>Petrolisthes</taxon>
    </lineage>
</organism>
<comment type="caution">
    <text evidence="4">The sequence shown here is derived from an EMBL/GenBank/DDBJ whole genome shotgun (WGS) entry which is preliminary data.</text>
</comment>
<dbReference type="EMBL" id="JAWZYT010004260">
    <property type="protein sequence ID" value="KAK4294571.1"/>
    <property type="molecule type" value="Genomic_DNA"/>
</dbReference>
<keyword evidence="1 2" id="KW-0344">Guanine-nucleotide releasing factor</keyword>
<evidence type="ECO:0000256" key="2">
    <source>
        <dbReference type="PROSITE-ProRule" id="PRU00168"/>
    </source>
</evidence>
<dbReference type="CDD" id="cd00155">
    <property type="entry name" value="RasGEF"/>
    <property type="match status" value="1"/>
</dbReference>
<dbReference type="InterPro" id="IPR036964">
    <property type="entry name" value="RASGEF_cat_dom_sf"/>
</dbReference>
<evidence type="ECO:0000313" key="4">
    <source>
        <dbReference type="EMBL" id="KAK4294571.1"/>
    </source>
</evidence>
<dbReference type="PANTHER" id="PTHR23113:SF99">
    <property type="entry name" value="RASGEF DOMAIN-CONTAINING PROTEIN"/>
    <property type="match status" value="1"/>
</dbReference>
<name>A0AAE1NT31_9EUCA</name>